<protein>
    <submittedName>
        <fullName evidence="2">Uncharacterized protein</fullName>
    </submittedName>
</protein>
<evidence type="ECO:0000313" key="2">
    <source>
        <dbReference type="EnsemblMetazoa" id="GPPI018962-PA"/>
    </source>
</evidence>
<keyword evidence="3" id="KW-1185">Reference proteome</keyword>
<dbReference type="AlphaFoldDB" id="A0A1B0B4U6"/>
<name>A0A1B0B4U6_9MUSC</name>
<keyword evidence="1" id="KW-0812">Transmembrane</keyword>
<proteinExistence type="predicted"/>
<dbReference type="EMBL" id="JXJN01008547">
    <property type="status" value="NOT_ANNOTATED_CDS"/>
    <property type="molecule type" value="Genomic_DNA"/>
</dbReference>
<accession>A0A1B0B4U6</accession>
<organism evidence="2 3">
    <name type="scientific">Glossina palpalis gambiensis</name>
    <dbReference type="NCBI Taxonomy" id="67801"/>
    <lineage>
        <taxon>Eukaryota</taxon>
        <taxon>Metazoa</taxon>
        <taxon>Ecdysozoa</taxon>
        <taxon>Arthropoda</taxon>
        <taxon>Hexapoda</taxon>
        <taxon>Insecta</taxon>
        <taxon>Pterygota</taxon>
        <taxon>Neoptera</taxon>
        <taxon>Endopterygota</taxon>
        <taxon>Diptera</taxon>
        <taxon>Brachycera</taxon>
        <taxon>Muscomorpha</taxon>
        <taxon>Hippoboscoidea</taxon>
        <taxon>Glossinidae</taxon>
        <taxon>Glossina</taxon>
    </lineage>
</organism>
<feature type="transmembrane region" description="Helical" evidence="1">
    <location>
        <begin position="26"/>
        <end position="51"/>
    </location>
</feature>
<reference evidence="3" key="1">
    <citation type="submission" date="2015-01" db="EMBL/GenBank/DDBJ databases">
        <authorList>
            <person name="Aksoy S."/>
            <person name="Warren W."/>
            <person name="Wilson R.K."/>
        </authorList>
    </citation>
    <scope>NUCLEOTIDE SEQUENCE [LARGE SCALE GENOMIC DNA]</scope>
    <source>
        <strain evidence="3">IAEA</strain>
    </source>
</reference>
<dbReference type="EnsemblMetazoa" id="GPPI018962-RA">
    <property type="protein sequence ID" value="GPPI018962-PA"/>
    <property type="gene ID" value="GPPI018962"/>
</dbReference>
<dbReference type="Proteomes" id="UP000092460">
    <property type="component" value="Unassembled WGS sequence"/>
</dbReference>
<keyword evidence="1" id="KW-0472">Membrane</keyword>
<evidence type="ECO:0000313" key="3">
    <source>
        <dbReference type="Proteomes" id="UP000092460"/>
    </source>
</evidence>
<evidence type="ECO:0000256" key="1">
    <source>
        <dbReference type="SAM" id="Phobius"/>
    </source>
</evidence>
<reference evidence="2" key="2">
    <citation type="submission" date="2020-05" db="UniProtKB">
        <authorList>
            <consortium name="EnsemblMetazoa"/>
        </authorList>
    </citation>
    <scope>IDENTIFICATION</scope>
    <source>
        <strain evidence="2">IAEA</strain>
    </source>
</reference>
<feature type="transmembrane region" description="Helical" evidence="1">
    <location>
        <begin position="71"/>
        <end position="90"/>
    </location>
</feature>
<sequence>MTIRSIPAHIERDGDRQREKSLSRKCVANGLKVFLTTIVCVTVSGLFYAFAKFLLHLTTQRRPAFATDSTVPTVPGPAILITWVPIYALLAKFTAEPSDECKIANLAIIGLFNSRQIETQSRQKIAIFSKEMQANLGQKVKINVCYN</sequence>
<keyword evidence="1" id="KW-1133">Transmembrane helix</keyword>
<dbReference type="VEuPathDB" id="VectorBase:GPPI018962"/>